<proteinExistence type="predicted"/>
<dbReference type="EMBL" id="HG994373">
    <property type="protein sequence ID" value="CAF1745033.1"/>
    <property type="molecule type" value="Genomic_DNA"/>
</dbReference>
<sequence>MANNHQSMNHGGNQITDFTEANYKRTLISSKEIQEIVLESYKHGLRTWR</sequence>
<accession>A0A816IXA6</accession>
<dbReference type="Proteomes" id="UP001295469">
    <property type="component" value="Chromosome C09"/>
</dbReference>
<dbReference type="AlphaFoldDB" id="A0A816IXA6"/>
<gene>
    <name evidence="1" type="ORF">DARMORV10_C09P35550.1</name>
</gene>
<protein>
    <submittedName>
        <fullName evidence="1">(rape) hypothetical protein</fullName>
    </submittedName>
</protein>
<name>A0A816IXA6_BRANA</name>
<reference evidence="1" key="1">
    <citation type="submission" date="2021-01" db="EMBL/GenBank/DDBJ databases">
        <authorList>
            <consortium name="Genoscope - CEA"/>
            <person name="William W."/>
        </authorList>
    </citation>
    <scope>NUCLEOTIDE SEQUENCE</scope>
</reference>
<evidence type="ECO:0000313" key="1">
    <source>
        <dbReference type="EMBL" id="CAF1745033.1"/>
    </source>
</evidence>
<organism evidence="1">
    <name type="scientific">Brassica napus</name>
    <name type="common">Rape</name>
    <dbReference type="NCBI Taxonomy" id="3708"/>
    <lineage>
        <taxon>Eukaryota</taxon>
        <taxon>Viridiplantae</taxon>
        <taxon>Streptophyta</taxon>
        <taxon>Embryophyta</taxon>
        <taxon>Tracheophyta</taxon>
        <taxon>Spermatophyta</taxon>
        <taxon>Magnoliopsida</taxon>
        <taxon>eudicotyledons</taxon>
        <taxon>Gunneridae</taxon>
        <taxon>Pentapetalae</taxon>
        <taxon>rosids</taxon>
        <taxon>malvids</taxon>
        <taxon>Brassicales</taxon>
        <taxon>Brassicaceae</taxon>
        <taxon>Brassiceae</taxon>
        <taxon>Brassica</taxon>
    </lineage>
</organism>